<evidence type="ECO:0000313" key="3">
    <source>
        <dbReference type="WBParaSite" id="HCON_00139850-00001"/>
    </source>
</evidence>
<reference evidence="3" key="1">
    <citation type="submission" date="2020-12" db="UniProtKB">
        <authorList>
            <consortium name="WormBaseParasite"/>
        </authorList>
    </citation>
    <scope>IDENTIFICATION</scope>
    <source>
        <strain evidence="3">MHco3</strain>
    </source>
</reference>
<name>A0A7I4YTU9_HAECO</name>
<dbReference type="OrthoDB" id="5869806at2759"/>
<feature type="compositionally biased region" description="Basic residues" evidence="1">
    <location>
        <begin position="40"/>
        <end position="51"/>
    </location>
</feature>
<feature type="region of interest" description="Disordered" evidence="1">
    <location>
        <begin position="30"/>
        <end position="69"/>
    </location>
</feature>
<evidence type="ECO:0000313" key="2">
    <source>
        <dbReference type="Proteomes" id="UP000025227"/>
    </source>
</evidence>
<proteinExistence type="predicted"/>
<accession>A0A7I4YTU9</accession>
<dbReference type="OMA" id="ILELWTR"/>
<sequence>MSCDSPIHYTSEEQEEDLLDLDITSAEARMADIQTSAAKTQRHSKRQRRKRAAEASDVPNSDEPPVKAPVIANVPKMTLRPLLVSHDEKGTMSNKDIRDIFHTIMDGIVDIKRRQDRIEDRLRRVDERTHILELWTRKADQKMQPQTSGCPTVPPTRYCEVCFVAGHQASHCRSKARMDADHVRKIYEEKNICVKCHRIHN</sequence>
<evidence type="ECO:0000256" key="1">
    <source>
        <dbReference type="SAM" id="MobiDB-lite"/>
    </source>
</evidence>
<protein>
    <submittedName>
        <fullName evidence="3">DUF1759 domain-containing protein</fullName>
    </submittedName>
</protein>
<dbReference type="AlphaFoldDB" id="A0A7I4YTU9"/>
<dbReference type="WBParaSite" id="HCON_00139850-00001">
    <property type="protein sequence ID" value="HCON_00139850-00001"/>
    <property type="gene ID" value="HCON_00139850"/>
</dbReference>
<organism evidence="2 3">
    <name type="scientific">Haemonchus contortus</name>
    <name type="common">Barber pole worm</name>
    <dbReference type="NCBI Taxonomy" id="6289"/>
    <lineage>
        <taxon>Eukaryota</taxon>
        <taxon>Metazoa</taxon>
        <taxon>Ecdysozoa</taxon>
        <taxon>Nematoda</taxon>
        <taxon>Chromadorea</taxon>
        <taxon>Rhabditida</taxon>
        <taxon>Rhabditina</taxon>
        <taxon>Rhabditomorpha</taxon>
        <taxon>Strongyloidea</taxon>
        <taxon>Trichostrongylidae</taxon>
        <taxon>Haemonchus</taxon>
    </lineage>
</organism>
<keyword evidence="2" id="KW-1185">Reference proteome</keyword>
<dbReference type="Proteomes" id="UP000025227">
    <property type="component" value="Unplaced"/>
</dbReference>